<dbReference type="Gene3D" id="3.90.226.10">
    <property type="entry name" value="2-enoyl-CoA Hydratase, Chain A, domain 1"/>
    <property type="match status" value="1"/>
</dbReference>
<dbReference type="EC" id="4.2.1.-" evidence="3"/>
<accession>A0A157PYI9</accession>
<protein>
    <submittedName>
        <fullName evidence="3">Enoyl-CoA hydratase</fullName>
        <ecNumber evidence="3">4.2.1.-</ecNumber>
        <ecNumber evidence="3">4.2.1.17</ecNumber>
    </submittedName>
</protein>
<evidence type="ECO:0000256" key="1">
    <source>
        <dbReference type="ARBA" id="ARBA00005254"/>
    </source>
</evidence>
<dbReference type="InterPro" id="IPR001753">
    <property type="entry name" value="Enoyl-CoA_hydra/iso"/>
</dbReference>
<dbReference type="PANTHER" id="PTHR11941:SF54">
    <property type="entry name" value="ENOYL-COA HYDRATASE, MITOCHONDRIAL"/>
    <property type="match status" value="1"/>
</dbReference>
<evidence type="ECO:0000313" key="3">
    <source>
        <dbReference type="EMBL" id="SAI71760.1"/>
    </source>
</evidence>
<sequence>MTSSTQTPMQQDNDRAPELDIEGPLARLRLCRPRQHNRLDPADLPILQAHLAQVAADPQVRVLVLTGSGRQTFSSGYTLAAIRHELDDRFERVLDTLEALPIPVIGALNGSVYGGATDLALCCDFRIGVRGSRLFMPAARFGLHYYPGGLRRYVANLGLPAAKKLFLTARTIHAEEMLRIGFLTDLVEPTELDSAVDSYVQSLLDNASGAMASMKAALNQIAAGQADPDTLRRAYEDSLRSPELARRVG</sequence>
<dbReference type="GO" id="GO:0006635">
    <property type="term" value="P:fatty acid beta-oxidation"/>
    <property type="evidence" value="ECO:0007669"/>
    <property type="project" value="TreeGrafter"/>
</dbReference>
<dbReference type="AlphaFoldDB" id="A0A157PYI9"/>
<dbReference type="EC" id="4.2.1.17" evidence="3"/>
<evidence type="ECO:0000313" key="4">
    <source>
        <dbReference type="Proteomes" id="UP000076825"/>
    </source>
</evidence>
<keyword evidence="4" id="KW-1185">Reference proteome</keyword>
<dbReference type="PANTHER" id="PTHR11941">
    <property type="entry name" value="ENOYL-COA HYDRATASE-RELATED"/>
    <property type="match status" value="1"/>
</dbReference>
<comment type="similarity">
    <text evidence="1 2">Belongs to the enoyl-CoA hydratase/isomerase family.</text>
</comment>
<dbReference type="InterPro" id="IPR029045">
    <property type="entry name" value="ClpP/crotonase-like_dom_sf"/>
</dbReference>
<dbReference type="eggNOG" id="COG1024">
    <property type="taxonomic scope" value="Bacteria"/>
</dbReference>
<evidence type="ECO:0000256" key="2">
    <source>
        <dbReference type="RuleBase" id="RU003707"/>
    </source>
</evidence>
<dbReference type="CDD" id="cd06558">
    <property type="entry name" value="crotonase-like"/>
    <property type="match status" value="1"/>
</dbReference>
<reference evidence="3 4" key="1">
    <citation type="submission" date="2016-04" db="EMBL/GenBank/DDBJ databases">
        <authorList>
            <consortium name="Pathogen Informatics"/>
        </authorList>
    </citation>
    <scope>NUCLEOTIDE SEQUENCE [LARGE SCALE GENOMIC DNA]</scope>
    <source>
        <strain evidence="3 4">H044680328</strain>
    </source>
</reference>
<dbReference type="GO" id="GO:0004300">
    <property type="term" value="F:enoyl-CoA hydratase activity"/>
    <property type="evidence" value="ECO:0007669"/>
    <property type="project" value="UniProtKB-EC"/>
</dbReference>
<dbReference type="PROSITE" id="PS00166">
    <property type="entry name" value="ENOYL_COA_HYDRATASE"/>
    <property type="match status" value="1"/>
</dbReference>
<dbReference type="EMBL" id="LT546645">
    <property type="protein sequence ID" value="SAI71760.1"/>
    <property type="molecule type" value="Genomic_DNA"/>
</dbReference>
<name>A0A157PYI9_9BORD</name>
<dbReference type="KEGG" id="btrm:SAMEA390648702904"/>
<dbReference type="Pfam" id="PF00378">
    <property type="entry name" value="ECH_1"/>
    <property type="match status" value="1"/>
</dbReference>
<gene>
    <name evidence="3" type="primary">caiD_5</name>
    <name evidence="3" type="ORF">SAMEA3906487_02904</name>
</gene>
<proteinExistence type="inferred from homology"/>
<organism evidence="3 4">
    <name type="scientific">Bordetella trematum</name>
    <dbReference type="NCBI Taxonomy" id="123899"/>
    <lineage>
        <taxon>Bacteria</taxon>
        <taxon>Pseudomonadati</taxon>
        <taxon>Pseudomonadota</taxon>
        <taxon>Betaproteobacteria</taxon>
        <taxon>Burkholderiales</taxon>
        <taxon>Alcaligenaceae</taxon>
        <taxon>Bordetella</taxon>
    </lineage>
</organism>
<dbReference type="SUPFAM" id="SSF52096">
    <property type="entry name" value="ClpP/crotonase"/>
    <property type="match status" value="1"/>
</dbReference>
<dbReference type="Proteomes" id="UP000076825">
    <property type="component" value="Chromosome 1"/>
</dbReference>
<keyword evidence="3" id="KW-0456">Lyase</keyword>
<dbReference type="InterPro" id="IPR018376">
    <property type="entry name" value="Enoyl-CoA_hyd/isom_CS"/>
</dbReference>
<dbReference type="PATRIC" id="fig|123899.6.peg.2894"/>
<dbReference type="STRING" id="123899.SAMEA3906487_02904"/>